<dbReference type="InterPro" id="IPR036390">
    <property type="entry name" value="WH_DNA-bd_sf"/>
</dbReference>
<comment type="similarity">
    <text evidence="1 2 3">Belongs to the cullin family.</text>
</comment>
<evidence type="ECO:0000256" key="3">
    <source>
        <dbReference type="RuleBase" id="RU003829"/>
    </source>
</evidence>
<evidence type="ECO:0000313" key="5">
    <source>
        <dbReference type="EMBL" id="KAJ1610365.1"/>
    </source>
</evidence>
<comment type="caution">
    <text evidence="5">The sequence shown here is derived from an EMBL/GenBank/DDBJ whole genome shotgun (WGS) entry which is preliminary data.</text>
</comment>
<proteinExistence type="inferred from homology"/>
<feature type="domain" description="Cullin family profile" evidence="4">
    <location>
        <begin position="431"/>
        <end position="699"/>
    </location>
</feature>
<dbReference type="Gene3D" id="1.20.1310.10">
    <property type="entry name" value="Cullin Repeats"/>
    <property type="match status" value="4"/>
</dbReference>
<dbReference type="SMART" id="SM00182">
    <property type="entry name" value="CULLIN"/>
    <property type="match status" value="1"/>
</dbReference>
<dbReference type="InterPro" id="IPR036388">
    <property type="entry name" value="WH-like_DNA-bd_sf"/>
</dbReference>
<accession>A0A9D5HVD5</accession>
<dbReference type="PROSITE" id="PS50069">
    <property type="entry name" value="CULLIN_2"/>
    <property type="match status" value="1"/>
</dbReference>
<dbReference type="OrthoDB" id="27073at2759"/>
<dbReference type="Gene3D" id="3.30.230.130">
    <property type="entry name" value="Cullin, Chain C, Domain 2"/>
    <property type="match status" value="1"/>
</dbReference>
<dbReference type="InterPro" id="IPR016158">
    <property type="entry name" value="Cullin_homology"/>
</dbReference>
<dbReference type="Pfam" id="PF10557">
    <property type="entry name" value="Cullin_Nedd8"/>
    <property type="match status" value="1"/>
</dbReference>
<evidence type="ECO:0000256" key="1">
    <source>
        <dbReference type="ARBA" id="ARBA00006019"/>
    </source>
</evidence>
<dbReference type="Proteomes" id="UP001067231">
    <property type="component" value="Unassembled WGS sequence"/>
</dbReference>
<dbReference type="PANTHER" id="PTHR11932">
    <property type="entry name" value="CULLIN"/>
    <property type="match status" value="1"/>
</dbReference>
<dbReference type="SMART" id="SM00884">
    <property type="entry name" value="Cullin_Nedd8"/>
    <property type="match status" value="1"/>
</dbReference>
<sequence>MFNSGHTKSDMNIEFEEGWAQIKKEAIEPLETYLIGRTQLNENVKSLFTAQEYSRIYTRIYNMCTQSPNNWSRQLFYKYSETIEKFLREHVINKLKDSTGLKLLFEFKLAWSNHLIYTHWMERFFGYLNKYYVKITGEGTLMLKGITIFYDTVYLELKDNISSSFSRSVQDYRSGTKEIDTEILKGIVNICLEMSEKSNIPEIYENEIEKAIIADLNSHYGSIAHNYARNEKLLVYLSRVDDIINLEHRLCEICLLDSTWKKIKKSLTQILLSDEMNIILSNSSSIKNMFVNNDFEHLKLLYRLFSTIIDGIQALSAQFKNYLIDCGQMIVNKFSETTIWGDNTECESEGNSENNKLAQALTLCWPWTLGEPINTPFLNTNNELLFVQTIISLYDHSDYLMNNCFDNDAVLQKTIKESFEVIVNLEVGYQSQAKFACHYCDTLLRNSFPKCEQDANSGALNDQLAVFGKKFVEIFSYIHFQDYFLQIYKFLLAKRLLQYHLSMEKSEQYIICLLKNKCGSGFTSKLEGMITDIQMTQNLNMKFRDYIKDSTKRFDKYNEFEIKNSQPSDSILQNTRVIHPEKIEFTANVLTCSNWPPLGSSDLNLPIILKDCILEFEEFYSLETTHRKLSWIHWYGQCTLDYRLTTPNGKTKCFEIHCNTYQACILLKFNDIISISLSELHNLLNTDKSTLLKHIKPLCSDTNILKVINNAQSTSENFVFELNLELAACSDMPPIIVKLPYQIEATQRNNAECDKSHAIEAAIVRIMKVKGEMPKNDLVSYISSQFIEYRPSEELISSRINYLVEREYLANQQNDPERLIYLA</sequence>
<dbReference type="Gene3D" id="1.10.10.10">
    <property type="entry name" value="Winged helix-like DNA-binding domain superfamily/Winged helix DNA-binding domain"/>
    <property type="match status" value="1"/>
</dbReference>
<dbReference type="GO" id="GO:0006511">
    <property type="term" value="P:ubiquitin-dependent protein catabolic process"/>
    <property type="evidence" value="ECO:0007669"/>
    <property type="project" value="InterPro"/>
</dbReference>
<dbReference type="AlphaFoldDB" id="A0A9D5HVD5"/>
<dbReference type="Pfam" id="PF00888">
    <property type="entry name" value="Cullin"/>
    <property type="match status" value="1"/>
</dbReference>
<dbReference type="InterPro" id="IPR045093">
    <property type="entry name" value="Cullin"/>
</dbReference>
<dbReference type="InterPro" id="IPR019559">
    <property type="entry name" value="Cullin_neddylation_domain"/>
</dbReference>
<dbReference type="SUPFAM" id="SSF46785">
    <property type="entry name" value="Winged helix' DNA-binding domain"/>
    <property type="match status" value="1"/>
</dbReference>
<dbReference type="GO" id="GO:0031625">
    <property type="term" value="F:ubiquitin protein ligase binding"/>
    <property type="evidence" value="ECO:0007669"/>
    <property type="project" value="InterPro"/>
</dbReference>
<gene>
    <name evidence="5" type="ORF">OJ253_1230</name>
</gene>
<protein>
    <submittedName>
        <fullName evidence="5">Cullin-like protein</fullName>
    </submittedName>
</protein>
<dbReference type="InterPro" id="IPR016159">
    <property type="entry name" value="Cullin_repeat-like_dom_sf"/>
</dbReference>
<dbReference type="EMBL" id="JAPCXC010000025">
    <property type="protein sequence ID" value="KAJ1610365.1"/>
    <property type="molecule type" value="Genomic_DNA"/>
</dbReference>
<evidence type="ECO:0000256" key="2">
    <source>
        <dbReference type="PROSITE-ProRule" id="PRU00330"/>
    </source>
</evidence>
<dbReference type="InterPro" id="IPR059120">
    <property type="entry name" value="Cullin-like_AB"/>
</dbReference>
<dbReference type="SUPFAM" id="SSF74788">
    <property type="entry name" value="Cullin repeat-like"/>
    <property type="match status" value="1"/>
</dbReference>
<name>A0A9D5HVD5_9CRYT</name>
<dbReference type="InterPro" id="IPR036317">
    <property type="entry name" value="Cullin_homology_sf"/>
</dbReference>
<organism evidence="5">
    <name type="scientific">Cryptosporidium canis</name>
    <dbReference type="NCBI Taxonomy" id="195482"/>
    <lineage>
        <taxon>Eukaryota</taxon>
        <taxon>Sar</taxon>
        <taxon>Alveolata</taxon>
        <taxon>Apicomplexa</taxon>
        <taxon>Conoidasida</taxon>
        <taxon>Coccidia</taxon>
        <taxon>Eucoccidiorida</taxon>
        <taxon>Eimeriorina</taxon>
        <taxon>Cryptosporidiidae</taxon>
        <taxon>Cryptosporidium</taxon>
    </lineage>
</organism>
<dbReference type="Pfam" id="PF26557">
    <property type="entry name" value="Cullin_AB"/>
    <property type="match status" value="1"/>
</dbReference>
<dbReference type="InterPro" id="IPR001373">
    <property type="entry name" value="Cullin_N"/>
</dbReference>
<dbReference type="SUPFAM" id="SSF75632">
    <property type="entry name" value="Cullin homology domain"/>
    <property type="match status" value="1"/>
</dbReference>
<reference evidence="5" key="1">
    <citation type="submission" date="2022-10" db="EMBL/GenBank/DDBJ databases">
        <title>Adaptive evolution leads to modifications in subtelomeric GC content in a zoonotic Cryptosporidium species.</title>
        <authorList>
            <person name="Li J."/>
            <person name="Feng Y."/>
            <person name="Xiao L."/>
        </authorList>
    </citation>
    <scope>NUCLEOTIDE SEQUENCE</scope>
    <source>
        <strain evidence="5">33844</strain>
    </source>
</reference>
<evidence type="ECO:0000259" key="4">
    <source>
        <dbReference type="PROSITE" id="PS50069"/>
    </source>
</evidence>